<accession>A0ABW0FYD9</accession>
<dbReference type="InterPro" id="IPR045584">
    <property type="entry name" value="Pilin-like"/>
</dbReference>
<dbReference type="SUPFAM" id="SSF54523">
    <property type="entry name" value="Pili subunits"/>
    <property type="match status" value="1"/>
</dbReference>
<name>A0ABW0FYD9_9CAUL</name>
<keyword evidence="7" id="KW-1133">Transmembrane helix</keyword>
<comment type="subunit">
    <text evidence="9">Type II secretion is composed of four main components: the outer membrane complex, the inner membrane complex, the cytoplasmic secretion ATPase and the periplasm-spanning pseudopilus.</text>
</comment>
<reference evidence="12" key="1">
    <citation type="journal article" date="2019" name="Int. J. Syst. Evol. Microbiol.">
        <title>The Global Catalogue of Microorganisms (GCM) 10K type strain sequencing project: providing services to taxonomists for standard genome sequencing and annotation.</title>
        <authorList>
            <consortium name="The Broad Institute Genomics Platform"/>
            <consortium name="The Broad Institute Genome Sequencing Center for Infectious Disease"/>
            <person name="Wu L."/>
            <person name="Ma J."/>
        </authorList>
    </citation>
    <scope>NUCLEOTIDE SEQUENCE [LARGE SCALE GENOMIC DNA]</scope>
    <source>
        <strain evidence="12">JCM 12125</strain>
    </source>
</reference>
<proteinExistence type="inferred from homology"/>
<dbReference type="EMBL" id="JBHSLF010000056">
    <property type="protein sequence ID" value="MFC5346164.1"/>
    <property type="molecule type" value="Genomic_DNA"/>
</dbReference>
<evidence type="ECO:0000256" key="7">
    <source>
        <dbReference type="ARBA" id="ARBA00022989"/>
    </source>
</evidence>
<keyword evidence="4 9" id="KW-0488">Methylation</keyword>
<evidence type="ECO:0000256" key="6">
    <source>
        <dbReference type="ARBA" id="ARBA00022692"/>
    </source>
</evidence>
<dbReference type="Pfam" id="PF07963">
    <property type="entry name" value="N_methyl"/>
    <property type="match status" value="1"/>
</dbReference>
<evidence type="ECO:0000256" key="9">
    <source>
        <dbReference type="RuleBase" id="RU368030"/>
    </source>
</evidence>
<sequence>MRRPRKQAGYSLMEALVALFILAIATVGLTRATQAHVDGVRGLEQRVVAQWVAENRLVELNLEGPVQTPDVSVVRMMERDWDVRVQRRNTDDPDLVAVEVAVAPAGGQETVRLSGFVDRGATA</sequence>
<organism evidence="11 12">
    <name type="scientific">Brevundimonas staleyi</name>
    <dbReference type="NCBI Taxonomy" id="74326"/>
    <lineage>
        <taxon>Bacteria</taxon>
        <taxon>Pseudomonadati</taxon>
        <taxon>Pseudomonadota</taxon>
        <taxon>Alphaproteobacteria</taxon>
        <taxon>Caulobacterales</taxon>
        <taxon>Caulobacteraceae</taxon>
        <taxon>Brevundimonas</taxon>
    </lineage>
</organism>
<dbReference type="InterPro" id="IPR012902">
    <property type="entry name" value="N_methyl_site"/>
</dbReference>
<keyword evidence="12" id="KW-1185">Reference proteome</keyword>
<evidence type="ECO:0000256" key="1">
    <source>
        <dbReference type="ARBA" id="ARBA00004377"/>
    </source>
</evidence>
<evidence type="ECO:0000256" key="4">
    <source>
        <dbReference type="ARBA" id="ARBA00022481"/>
    </source>
</evidence>
<dbReference type="Proteomes" id="UP001596152">
    <property type="component" value="Unassembled WGS sequence"/>
</dbReference>
<evidence type="ECO:0000256" key="5">
    <source>
        <dbReference type="ARBA" id="ARBA00022519"/>
    </source>
</evidence>
<comment type="subcellular location">
    <subcellularLocation>
        <location evidence="1 9">Cell inner membrane</location>
        <topology evidence="1 9">Single-pass membrane protein</topology>
    </subcellularLocation>
</comment>
<feature type="domain" description="Type II secretion system protein GspI C-terminal" evidence="10">
    <location>
        <begin position="43"/>
        <end position="117"/>
    </location>
</feature>
<comment type="similarity">
    <text evidence="2 9">Belongs to the GSP I family.</text>
</comment>
<evidence type="ECO:0000256" key="2">
    <source>
        <dbReference type="ARBA" id="ARBA00008358"/>
    </source>
</evidence>
<dbReference type="InterPro" id="IPR010052">
    <property type="entry name" value="T2SS_protein-GspI"/>
</dbReference>
<dbReference type="PANTHER" id="PTHR38779:SF2">
    <property type="entry name" value="TYPE II SECRETION SYSTEM PROTEIN I-RELATED"/>
    <property type="match status" value="1"/>
</dbReference>
<comment type="caution">
    <text evidence="11">The sequence shown here is derived from an EMBL/GenBank/DDBJ whole genome shotgun (WGS) entry which is preliminary data.</text>
</comment>
<comment type="function">
    <text evidence="9">Component of the type II secretion system required for the energy-dependent secretion of extracellular factors such as proteases and toxins from the periplasm.</text>
</comment>
<evidence type="ECO:0000259" key="10">
    <source>
        <dbReference type="Pfam" id="PF02501"/>
    </source>
</evidence>
<comment type="PTM">
    <text evidence="9">Cleaved by prepilin peptidase.</text>
</comment>
<dbReference type="Pfam" id="PF02501">
    <property type="entry name" value="T2SSI"/>
    <property type="match status" value="1"/>
</dbReference>
<keyword evidence="3" id="KW-1003">Cell membrane</keyword>
<evidence type="ECO:0000313" key="11">
    <source>
        <dbReference type="EMBL" id="MFC5346164.1"/>
    </source>
</evidence>
<gene>
    <name evidence="11" type="primary">gspI</name>
    <name evidence="11" type="ORF">ACFPIE_19780</name>
</gene>
<keyword evidence="6" id="KW-0812">Transmembrane</keyword>
<evidence type="ECO:0000256" key="3">
    <source>
        <dbReference type="ARBA" id="ARBA00022475"/>
    </source>
</evidence>
<dbReference type="InterPro" id="IPR003413">
    <property type="entry name" value="T2SS_GspI_C"/>
</dbReference>
<evidence type="ECO:0000256" key="8">
    <source>
        <dbReference type="ARBA" id="ARBA00023136"/>
    </source>
</evidence>
<evidence type="ECO:0000313" key="12">
    <source>
        <dbReference type="Proteomes" id="UP001596152"/>
    </source>
</evidence>
<dbReference type="PANTHER" id="PTHR38779">
    <property type="entry name" value="TYPE II SECRETION SYSTEM PROTEIN I-RELATED"/>
    <property type="match status" value="1"/>
</dbReference>
<dbReference type="Gene3D" id="3.30.1300.30">
    <property type="entry name" value="GSPII I/J protein-like"/>
    <property type="match status" value="1"/>
</dbReference>
<keyword evidence="8" id="KW-0472">Membrane</keyword>
<dbReference type="NCBIfam" id="TIGR01707">
    <property type="entry name" value="gspI"/>
    <property type="match status" value="1"/>
</dbReference>
<dbReference type="RefSeq" id="WP_374036682.1">
    <property type="nucleotide sequence ID" value="NZ_CP169082.1"/>
</dbReference>
<keyword evidence="5 9" id="KW-0997">Cell inner membrane</keyword>
<protein>
    <recommendedName>
        <fullName evidence="9">Type II secretion system protein I</fullName>
        <shortName evidence="9">T2SS minor pseudopilin I</shortName>
    </recommendedName>
</protein>